<name>A0A9W9QXW6_PENBR</name>
<feature type="compositionally biased region" description="Low complexity" evidence="1">
    <location>
        <begin position="69"/>
        <end position="136"/>
    </location>
</feature>
<dbReference type="EMBL" id="JAPZBR010000006">
    <property type="protein sequence ID" value="KAJ5350116.1"/>
    <property type="molecule type" value="Genomic_DNA"/>
</dbReference>
<evidence type="ECO:0000313" key="5">
    <source>
        <dbReference type="Proteomes" id="UP001148299"/>
    </source>
</evidence>
<sequence length="277" mass="28579">MRFNVIGLSALLAATATALPVAIPDVQTVQDIVWETVYETVWQTATPTSEAISAPTAPLAVENFAVPSSTETSSSVPTVAPTSTAVPTTSVPTLSIPSTTSAPTVVPTPTNAPVSSSPASTSTLSPSTVSSAPSATGSGLNIRNNMDETVYLWVVTETQGEMQTLASGESFDGHTWLTNSNGGGISIKISTSELCDSVLQFEYTQSGDVLYWDLSSINLLKTSSFITAGFGVTISDSSCTDATCAAGDANCIESYQHPDDVNTLACGINNAYTLTLG</sequence>
<protein>
    <submittedName>
        <fullName evidence="4">Uncharacterized protein</fullName>
    </submittedName>
</protein>
<dbReference type="InterPro" id="IPR006771">
    <property type="entry name" value="CetA-like"/>
</dbReference>
<evidence type="ECO:0000256" key="1">
    <source>
        <dbReference type="SAM" id="MobiDB-lite"/>
    </source>
</evidence>
<evidence type="ECO:0000256" key="2">
    <source>
        <dbReference type="SAM" id="SignalP"/>
    </source>
</evidence>
<reference evidence="4" key="2">
    <citation type="journal article" date="2023" name="IMA Fungus">
        <title>Comparative genomic study of the Penicillium genus elucidates a diverse pangenome and 15 lateral gene transfer events.</title>
        <authorList>
            <person name="Petersen C."/>
            <person name="Sorensen T."/>
            <person name="Nielsen M.R."/>
            <person name="Sondergaard T.E."/>
            <person name="Sorensen J.L."/>
            <person name="Fitzpatrick D.A."/>
            <person name="Frisvad J.C."/>
            <person name="Nielsen K.L."/>
        </authorList>
    </citation>
    <scope>NUCLEOTIDE SEQUENCE</scope>
    <source>
        <strain evidence="3">IBT 35673</strain>
        <strain evidence="4">IBT 35675</strain>
    </source>
</reference>
<feature type="region of interest" description="Disordered" evidence="1">
    <location>
        <begin position="69"/>
        <end position="140"/>
    </location>
</feature>
<accession>A0A9W9QXW6</accession>
<keyword evidence="2" id="KW-0732">Signal</keyword>
<proteinExistence type="predicted"/>
<organism evidence="4 5">
    <name type="scientific">Penicillium brevicompactum</name>
    <dbReference type="NCBI Taxonomy" id="5074"/>
    <lineage>
        <taxon>Eukaryota</taxon>
        <taxon>Fungi</taxon>
        <taxon>Dikarya</taxon>
        <taxon>Ascomycota</taxon>
        <taxon>Pezizomycotina</taxon>
        <taxon>Eurotiomycetes</taxon>
        <taxon>Eurotiomycetidae</taxon>
        <taxon>Eurotiales</taxon>
        <taxon>Aspergillaceae</taxon>
        <taxon>Penicillium</taxon>
    </lineage>
</organism>
<gene>
    <name evidence="3" type="ORF">N7452_003354</name>
    <name evidence="4" type="ORF">N7541_007843</name>
</gene>
<feature type="chain" id="PRO_5041155260" evidence="2">
    <location>
        <begin position="19"/>
        <end position="277"/>
    </location>
</feature>
<dbReference type="Proteomes" id="UP001147695">
    <property type="component" value="Unassembled WGS sequence"/>
</dbReference>
<dbReference type="AlphaFoldDB" id="A0A9W9QXW6"/>
<evidence type="ECO:0000313" key="4">
    <source>
        <dbReference type="EMBL" id="KAJ5350116.1"/>
    </source>
</evidence>
<dbReference type="EMBL" id="JAPZBQ010000002">
    <property type="protein sequence ID" value="KAJ5345350.1"/>
    <property type="molecule type" value="Genomic_DNA"/>
</dbReference>
<feature type="signal peptide" evidence="2">
    <location>
        <begin position="1"/>
        <end position="18"/>
    </location>
</feature>
<evidence type="ECO:0000313" key="3">
    <source>
        <dbReference type="EMBL" id="KAJ5345350.1"/>
    </source>
</evidence>
<dbReference type="PANTHER" id="PTHR36195:SF6">
    <property type="entry name" value="SECRETED THAUMATIN-LIKE PROTEIN CALA"/>
    <property type="match status" value="1"/>
</dbReference>
<reference evidence="4" key="1">
    <citation type="submission" date="2022-12" db="EMBL/GenBank/DDBJ databases">
        <authorList>
            <person name="Petersen C."/>
        </authorList>
    </citation>
    <scope>NUCLEOTIDE SEQUENCE</scope>
    <source>
        <strain evidence="3">IBT 35673</strain>
        <strain evidence="4">IBT 35675</strain>
    </source>
</reference>
<comment type="caution">
    <text evidence="4">The sequence shown here is derived from an EMBL/GenBank/DDBJ whole genome shotgun (WGS) entry which is preliminary data.</text>
</comment>
<dbReference type="Pfam" id="PF04681">
    <property type="entry name" value="Bys1"/>
    <property type="match status" value="1"/>
</dbReference>
<keyword evidence="5" id="KW-1185">Reference proteome</keyword>
<dbReference type="PANTHER" id="PTHR36195">
    <property type="entry name" value="DOMAIN PROTEIN, PUTATIVE (AFU_ORTHOLOGUE AFUA_5G01990)-RELATED-RELATED"/>
    <property type="match status" value="1"/>
</dbReference>
<dbReference type="Proteomes" id="UP001148299">
    <property type="component" value="Unassembled WGS sequence"/>
</dbReference>